<comment type="caution">
    <text evidence="1">The sequence shown here is derived from an EMBL/GenBank/DDBJ whole genome shotgun (WGS) entry which is preliminary data.</text>
</comment>
<evidence type="ECO:0000313" key="2">
    <source>
        <dbReference type="Proteomes" id="UP000288012"/>
    </source>
</evidence>
<dbReference type="InterPro" id="IPR014985">
    <property type="entry name" value="WbqC"/>
</dbReference>
<proteinExistence type="predicted"/>
<reference evidence="1 2" key="1">
    <citation type="submission" date="2018-12" db="EMBL/GenBank/DDBJ databases">
        <title>Legionella sp,whole genome shotgun sequence.</title>
        <authorList>
            <person name="Wu H."/>
        </authorList>
    </citation>
    <scope>NUCLEOTIDE SEQUENCE [LARGE SCALE GENOMIC DNA]</scope>
    <source>
        <strain evidence="2">km714</strain>
    </source>
</reference>
<organism evidence="1 2">
    <name type="scientific">Legionella septentrionalis</name>
    <dbReference type="NCBI Taxonomy" id="2498109"/>
    <lineage>
        <taxon>Bacteria</taxon>
        <taxon>Pseudomonadati</taxon>
        <taxon>Pseudomonadota</taxon>
        <taxon>Gammaproteobacteria</taxon>
        <taxon>Legionellales</taxon>
        <taxon>Legionellaceae</taxon>
        <taxon>Legionella</taxon>
    </lineage>
</organism>
<protein>
    <submittedName>
        <fullName evidence="1">WbmP</fullName>
    </submittedName>
</protein>
<sequence length="239" mass="27486">MITCAIHQPNFFPWAGYFDKIRQADVFIFLDEVAYPKSGSGSGSWCNRVRLLQGMEPFWFGLPVQRQSGVQLIKSVRFADKDYHLKKLNKTLELNYKKYPRYRNAWPLIESLLNYPSDSLVEYNIHAIMSLSKWLGLKTRFIRQSELQHQKNSTELLIELVQQVGADRYLCGNGSSGYQEDALFKQAGIDVQYQLTNPAQHFVEQISDEESGLSILHLLIAHYDDFNLKSSRTIGVVST</sequence>
<dbReference type="RefSeq" id="WP_127111499.1">
    <property type="nucleotide sequence ID" value="NZ_RZGR01000039.1"/>
</dbReference>
<gene>
    <name evidence="1" type="ORF">EKM59_10430</name>
</gene>
<name>A0A433JH19_9GAMM</name>
<evidence type="ECO:0000313" key="1">
    <source>
        <dbReference type="EMBL" id="RUQ81553.1"/>
    </source>
</evidence>
<dbReference type="Pfam" id="PF08889">
    <property type="entry name" value="WbqC"/>
    <property type="match status" value="1"/>
</dbReference>
<accession>A0A433JH19</accession>
<keyword evidence="2" id="KW-1185">Reference proteome</keyword>
<dbReference type="Proteomes" id="UP000288012">
    <property type="component" value="Unassembled WGS sequence"/>
</dbReference>
<dbReference type="AlphaFoldDB" id="A0A433JH19"/>
<dbReference type="EMBL" id="RZGR01000039">
    <property type="protein sequence ID" value="RUQ81553.1"/>
    <property type="molecule type" value="Genomic_DNA"/>
</dbReference>